<dbReference type="InterPro" id="IPR018062">
    <property type="entry name" value="HTH_AraC-typ_CS"/>
</dbReference>
<sequence>MASLPRLFYVTSSLDEATALATWSAVISPLFEPRPCGPSKKTPTGSAYGIIIGDLIIAKVAFNAQDFVRDEPRIAATPDHLLLHLYVTGGFNGVVTRQQTAIGPGKVALIDLAHPIATRAFASSTVCLIVPRKLLGGLPLDTLKPRLDPLRNDLLAAHLRSLQERSAQLTETDVADTVADTVGFLRRLLAPAQDESPAAEQRTDETILALLEALIRDNLASPDLSPDWLAQRLDVSRASLYRLFADRGGIMRYVQERRLLAVQAALSDPIETRRLSRLASDLGFKSEAHFSRSFRARFGVTASAFRKAQLDASAAIQLTSPAVVQQWWTAVARSPPARGLAPADERGAVLPL</sequence>
<keyword evidence="6" id="KW-1185">Reference proteome</keyword>
<dbReference type="Pfam" id="PF12833">
    <property type="entry name" value="HTH_18"/>
    <property type="match status" value="1"/>
</dbReference>
<reference evidence="5 6" key="1">
    <citation type="submission" date="2006-01" db="EMBL/GenBank/DDBJ databases">
        <title>Complete sequence of Rhodopseudomonas palustris HaA2.</title>
        <authorList>
            <consortium name="US DOE Joint Genome Institute"/>
            <person name="Copeland A."/>
            <person name="Lucas S."/>
            <person name="Lapidus A."/>
            <person name="Barry K."/>
            <person name="Detter J.C."/>
            <person name="Glavina T."/>
            <person name="Hammon N."/>
            <person name="Israni S."/>
            <person name="Pitluck S."/>
            <person name="Chain P."/>
            <person name="Malfatti S."/>
            <person name="Shin M."/>
            <person name="Vergez L."/>
            <person name="Schmutz J."/>
            <person name="Larimer F."/>
            <person name="Land M."/>
            <person name="Hauser L."/>
            <person name="Pelletier D.A."/>
            <person name="Kyrpides N."/>
            <person name="Anderson I."/>
            <person name="Oda Y."/>
            <person name="Harwood C.S."/>
            <person name="Richardson P."/>
        </authorList>
    </citation>
    <scope>NUCLEOTIDE SEQUENCE [LARGE SCALE GENOMIC DNA]</scope>
    <source>
        <strain evidence="5 6">HaA2</strain>
    </source>
</reference>
<dbReference type="STRING" id="316058.RPB_3438"/>
<dbReference type="PROSITE" id="PS01124">
    <property type="entry name" value="HTH_ARAC_FAMILY_2"/>
    <property type="match status" value="1"/>
</dbReference>
<proteinExistence type="predicted"/>
<dbReference type="GO" id="GO:0003700">
    <property type="term" value="F:DNA-binding transcription factor activity"/>
    <property type="evidence" value="ECO:0007669"/>
    <property type="project" value="InterPro"/>
</dbReference>
<dbReference type="HOGENOM" id="CLU_049704_0_1_5"/>
<dbReference type="PANTHER" id="PTHR46796">
    <property type="entry name" value="HTH-TYPE TRANSCRIPTIONAL ACTIVATOR RHAS-RELATED"/>
    <property type="match status" value="1"/>
</dbReference>
<evidence type="ECO:0000256" key="1">
    <source>
        <dbReference type="ARBA" id="ARBA00023015"/>
    </source>
</evidence>
<dbReference type="PROSITE" id="PS00041">
    <property type="entry name" value="HTH_ARAC_FAMILY_1"/>
    <property type="match status" value="1"/>
</dbReference>
<organism evidence="5 6">
    <name type="scientific">Rhodopseudomonas palustris (strain HaA2)</name>
    <dbReference type="NCBI Taxonomy" id="316058"/>
    <lineage>
        <taxon>Bacteria</taxon>
        <taxon>Pseudomonadati</taxon>
        <taxon>Pseudomonadota</taxon>
        <taxon>Alphaproteobacteria</taxon>
        <taxon>Hyphomicrobiales</taxon>
        <taxon>Nitrobacteraceae</taxon>
        <taxon>Rhodopseudomonas</taxon>
    </lineage>
</organism>
<dbReference type="RefSeq" id="WP_011442318.1">
    <property type="nucleotide sequence ID" value="NC_007778.1"/>
</dbReference>
<dbReference type="PANTHER" id="PTHR46796:SF6">
    <property type="entry name" value="ARAC SUBFAMILY"/>
    <property type="match status" value="1"/>
</dbReference>
<evidence type="ECO:0000313" key="5">
    <source>
        <dbReference type="EMBL" id="ABD08134.1"/>
    </source>
</evidence>
<dbReference type="EMBL" id="CP000250">
    <property type="protein sequence ID" value="ABD08134.1"/>
    <property type="molecule type" value="Genomic_DNA"/>
</dbReference>
<dbReference type="OrthoDB" id="7904253at2"/>
<keyword evidence="1" id="KW-0805">Transcription regulation</keyword>
<keyword evidence="3" id="KW-0804">Transcription</keyword>
<dbReference type="Gene3D" id="1.10.10.60">
    <property type="entry name" value="Homeodomain-like"/>
    <property type="match status" value="1"/>
</dbReference>
<dbReference type="GO" id="GO:0043565">
    <property type="term" value="F:sequence-specific DNA binding"/>
    <property type="evidence" value="ECO:0007669"/>
    <property type="project" value="InterPro"/>
</dbReference>
<protein>
    <submittedName>
        <fullName evidence="5">Transcriptional regulator, AraC family</fullName>
    </submittedName>
</protein>
<keyword evidence="2" id="KW-0238">DNA-binding</keyword>
<dbReference type="eggNOG" id="COG2207">
    <property type="taxonomic scope" value="Bacteria"/>
</dbReference>
<evidence type="ECO:0000256" key="2">
    <source>
        <dbReference type="ARBA" id="ARBA00023125"/>
    </source>
</evidence>
<dbReference type="SMART" id="SM00342">
    <property type="entry name" value="HTH_ARAC"/>
    <property type="match status" value="1"/>
</dbReference>
<dbReference type="InterPro" id="IPR050204">
    <property type="entry name" value="AraC_XylS_family_regulators"/>
</dbReference>
<dbReference type="KEGG" id="rpb:RPB_3438"/>
<evidence type="ECO:0000313" key="6">
    <source>
        <dbReference type="Proteomes" id="UP000008809"/>
    </source>
</evidence>
<feature type="domain" description="HTH araC/xylS-type" evidence="4">
    <location>
        <begin position="209"/>
        <end position="308"/>
    </location>
</feature>
<accession>Q2IUH6</accession>
<name>Q2IUH6_RHOP2</name>
<dbReference type="InterPro" id="IPR018060">
    <property type="entry name" value="HTH_AraC"/>
</dbReference>
<gene>
    <name evidence="5" type="ordered locus">RPB_3438</name>
</gene>
<evidence type="ECO:0000259" key="4">
    <source>
        <dbReference type="PROSITE" id="PS01124"/>
    </source>
</evidence>
<dbReference type="AlphaFoldDB" id="Q2IUH6"/>
<dbReference type="InterPro" id="IPR009057">
    <property type="entry name" value="Homeodomain-like_sf"/>
</dbReference>
<dbReference type="SUPFAM" id="SSF46689">
    <property type="entry name" value="Homeodomain-like"/>
    <property type="match status" value="2"/>
</dbReference>
<dbReference type="Proteomes" id="UP000008809">
    <property type="component" value="Chromosome"/>
</dbReference>
<evidence type="ECO:0000256" key="3">
    <source>
        <dbReference type="ARBA" id="ARBA00023163"/>
    </source>
</evidence>